<organism evidence="7 8">
    <name type="scientific">Arachnia propionica</name>
    <dbReference type="NCBI Taxonomy" id="1750"/>
    <lineage>
        <taxon>Bacteria</taxon>
        <taxon>Bacillati</taxon>
        <taxon>Actinomycetota</taxon>
        <taxon>Actinomycetes</taxon>
        <taxon>Propionibacteriales</taxon>
        <taxon>Propionibacteriaceae</taxon>
        <taxon>Arachnia</taxon>
    </lineage>
</organism>
<dbReference type="Gene3D" id="2.60.40.10">
    <property type="entry name" value="Immunoglobulins"/>
    <property type="match status" value="1"/>
</dbReference>
<dbReference type="SMART" id="SM00642">
    <property type="entry name" value="Aamy"/>
    <property type="match status" value="1"/>
</dbReference>
<evidence type="ECO:0000256" key="4">
    <source>
        <dbReference type="SAM" id="MobiDB-lite"/>
    </source>
</evidence>
<dbReference type="NCBIfam" id="TIGR02100">
    <property type="entry name" value="glgX_debranch"/>
    <property type="match status" value="1"/>
</dbReference>
<evidence type="ECO:0000313" key="7">
    <source>
        <dbReference type="EMBL" id="VEH70367.1"/>
    </source>
</evidence>
<evidence type="ECO:0000313" key="8">
    <source>
        <dbReference type="Proteomes" id="UP000273044"/>
    </source>
</evidence>
<evidence type="ECO:0000256" key="3">
    <source>
        <dbReference type="ARBA" id="ARBA00023295"/>
    </source>
</evidence>
<feature type="domain" description="Glycosyl hydrolase family 13 catalytic" evidence="5">
    <location>
        <begin position="158"/>
        <end position="568"/>
    </location>
</feature>
<dbReference type="InterPro" id="IPR013780">
    <property type="entry name" value="Glyco_hydro_b"/>
</dbReference>
<dbReference type="Proteomes" id="UP000273044">
    <property type="component" value="Chromosome"/>
</dbReference>
<dbReference type="RefSeq" id="WP_014846723.1">
    <property type="nucleotide sequence ID" value="NZ_CAURRE010000016.1"/>
</dbReference>
<comment type="similarity">
    <text evidence="1">Belongs to the glycosyl hydrolase 13 family.</text>
</comment>
<reference evidence="7 8" key="1">
    <citation type="submission" date="2018-12" db="EMBL/GenBank/DDBJ databases">
        <authorList>
            <consortium name="Pathogen Informatics"/>
        </authorList>
    </citation>
    <scope>NUCLEOTIDE SEQUENCE [LARGE SCALE GENOMIC DNA]</scope>
    <source>
        <strain evidence="7 8">NCTC12967</strain>
    </source>
</reference>
<dbReference type="InterPro" id="IPR014756">
    <property type="entry name" value="Ig_E-set"/>
</dbReference>
<dbReference type="EMBL" id="LR134406">
    <property type="protein sequence ID" value="VEH70367.1"/>
    <property type="molecule type" value="Genomic_DNA"/>
</dbReference>
<dbReference type="GeneID" id="64407129"/>
<dbReference type="CDD" id="cd02856">
    <property type="entry name" value="E_set_GDE_Isoamylase_N"/>
    <property type="match status" value="1"/>
</dbReference>
<dbReference type="Pfam" id="PF02922">
    <property type="entry name" value="CBM_48"/>
    <property type="match status" value="1"/>
</dbReference>
<dbReference type="CDD" id="cd11326">
    <property type="entry name" value="AmyAc_Glg_debranch"/>
    <property type="match status" value="1"/>
</dbReference>
<dbReference type="EMBL" id="CP072385">
    <property type="protein sequence ID" value="QUC12465.1"/>
    <property type="molecule type" value="Genomic_DNA"/>
</dbReference>
<dbReference type="GO" id="GO:0005980">
    <property type="term" value="P:glycogen catabolic process"/>
    <property type="evidence" value="ECO:0007669"/>
    <property type="project" value="InterPro"/>
</dbReference>
<dbReference type="InterPro" id="IPR004193">
    <property type="entry name" value="Glyco_hydro_13_N"/>
</dbReference>
<keyword evidence="2 7" id="KW-0378">Hydrolase</keyword>
<dbReference type="SUPFAM" id="SSF51011">
    <property type="entry name" value="Glycosyl hydrolase domain"/>
    <property type="match status" value="1"/>
</dbReference>
<dbReference type="InterPro" id="IPR013783">
    <property type="entry name" value="Ig-like_fold"/>
</dbReference>
<dbReference type="InterPro" id="IPR006047">
    <property type="entry name" value="GH13_cat_dom"/>
</dbReference>
<dbReference type="GO" id="GO:0004135">
    <property type="term" value="F:amylo-alpha-1,6-glucosidase activity"/>
    <property type="evidence" value="ECO:0007669"/>
    <property type="project" value="InterPro"/>
</dbReference>
<keyword evidence="8" id="KW-1185">Reference proteome</keyword>
<sequence length="709" mass="79077">MFIEPLDTSRLGAKVEKDGVSFGLWAPHAKRVELSLVDLMKNQRNVEMREDGRGIWHAFVPGIGEGQEYGYRVHGDWAPSRGRRFNPARLLLDPYARAVTSGIDYRGPIHDHLAHDDFRPDATDSFGAVPLSVVVADTPAPPPVAGGRRPMAESVIYEMHVRGFTKMHPLVPEHLRGSYAALAYPDVISYLLDTGVTAVELLPIHHYASEPFIAHKGLSNYWGYNTLSYFAPHAYYATRGTLGNQVTEFKAMVAALHDAGIEVILDVVYNHTAEGGHEGPTLSMRGIDHAGYYRLTDDLRDDYDVTGCGNSVNSATPMVRQLIVDSLRYWVEHMGVDGFRFDLAPTLFRNGQHHFVHDHPLKQQIDSDPALAGVKLIAEPWDIGPYGYQLGSFGLGWSEWNDRFRDHVRDYWKSTVHGVQELATRLSGSPDVFQHNGRPPQASINFVTAHDGFTMRDLVSYDVKHNSANGEGNRDGSDNNRSWNHGFEGDSDDPAINDLRARQVLNMHATQVLAAGTPMILAGDEFGRTQKGNNNAYCQDSPLSWVDWTPDARWQAVRSRLAELLRLRTKHPLLRPDRYLHHTDVINAHGENLGRVDLTWFNDHGAQMTEQDWHDGSRRLLGMYVSDEANAFLTWFHSGADPIDVTLPGLPWAAHLKIAWHSAGTDELPSEELSPGSVLRVPGRCVVLMRCDVPTTAAELLGMPLSLMP</sequence>
<dbReference type="AlphaFoldDB" id="A0A3N4CUK0"/>
<dbReference type="Gene3D" id="2.60.40.1180">
    <property type="entry name" value="Golgi alpha-mannosidase II"/>
    <property type="match status" value="1"/>
</dbReference>
<evidence type="ECO:0000256" key="1">
    <source>
        <dbReference type="ARBA" id="ARBA00008061"/>
    </source>
</evidence>
<dbReference type="InterPro" id="IPR011837">
    <property type="entry name" value="Glycogen_debranch_GlgX"/>
</dbReference>
<dbReference type="Gene3D" id="3.20.20.80">
    <property type="entry name" value="Glycosidases"/>
    <property type="match status" value="1"/>
</dbReference>
<dbReference type="Proteomes" id="UP000677180">
    <property type="component" value="Chromosome"/>
</dbReference>
<proteinExistence type="inferred from homology"/>
<dbReference type="InterPro" id="IPR017853">
    <property type="entry name" value="GH"/>
</dbReference>
<evidence type="ECO:0000256" key="2">
    <source>
        <dbReference type="ARBA" id="ARBA00022801"/>
    </source>
</evidence>
<dbReference type="OrthoDB" id="3236218at2"/>
<evidence type="ECO:0000259" key="5">
    <source>
        <dbReference type="SMART" id="SM00642"/>
    </source>
</evidence>
<dbReference type="EC" id="3.2.1.-" evidence="7"/>
<protein>
    <submittedName>
        <fullName evidence="7">Glycogen debranching enzyme</fullName>
        <ecNumber evidence="7">3.2.1.-</ecNumber>
    </submittedName>
    <submittedName>
        <fullName evidence="6">Glycogen debranching protein GlgX</fullName>
    </submittedName>
</protein>
<dbReference type="OMA" id="ADYTGCG"/>
<reference evidence="6" key="2">
    <citation type="submission" date="2021-03" db="EMBL/GenBank/DDBJ databases">
        <title>Human Oral Microbial Genomes.</title>
        <authorList>
            <person name="Johnston C.D."/>
            <person name="Chen T."/>
            <person name="Dewhirst F.E."/>
        </authorList>
    </citation>
    <scope>NUCLEOTIDE SEQUENCE</scope>
    <source>
        <strain evidence="6">F0714</strain>
    </source>
</reference>
<dbReference type="SUPFAM" id="SSF81296">
    <property type="entry name" value="E set domains"/>
    <property type="match status" value="1"/>
</dbReference>
<feature type="region of interest" description="Disordered" evidence="4">
    <location>
        <begin position="466"/>
        <end position="494"/>
    </location>
</feature>
<gene>
    <name evidence="7" type="primary">glgX</name>
    <name evidence="6" type="ORF">J5A53_07330</name>
    <name evidence="7" type="ORF">NCTC12967_01662</name>
</gene>
<accession>A0A3N4CUK0</accession>
<dbReference type="InterPro" id="IPR044505">
    <property type="entry name" value="GlgX_Isoamylase_N_E_set"/>
</dbReference>
<dbReference type="PANTHER" id="PTHR43002">
    <property type="entry name" value="GLYCOGEN DEBRANCHING ENZYME"/>
    <property type="match status" value="1"/>
</dbReference>
<dbReference type="SUPFAM" id="SSF51445">
    <property type="entry name" value="(Trans)glycosidases"/>
    <property type="match status" value="1"/>
</dbReference>
<keyword evidence="3 7" id="KW-0326">Glycosidase</keyword>
<name>A0A3N4CUK0_9ACTN</name>
<evidence type="ECO:0000313" key="6">
    <source>
        <dbReference type="EMBL" id="QUC12465.1"/>
    </source>
</evidence>